<dbReference type="Gramene" id="Mp6g08790.1">
    <property type="protein sequence ID" value="Mp6g08790.1.cds1"/>
    <property type="gene ID" value="Mp6g08790"/>
</dbReference>
<dbReference type="Proteomes" id="UP000244005">
    <property type="component" value="Unassembled WGS sequence"/>
</dbReference>
<evidence type="ECO:0000313" key="1">
    <source>
        <dbReference type="EMBL" id="PTQ36954.1"/>
    </source>
</evidence>
<keyword evidence="2" id="KW-1185">Reference proteome</keyword>
<name>A0A2R6WT20_MARPO</name>
<evidence type="ECO:0000313" key="2">
    <source>
        <dbReference type="Proteomes" id="UP000244005"/>
    </source>
</evidence>
<dbReference type="AlphaFoldDB" id="A0A2R6WT20"/>
<gene>
    <name evidence="1" type="ORF">MARPO_0060s0042</name>
</gene>
<proteinExistence type="predicted"/>
<sequence>MGGTTWSRKAGNNSTDIIRMGVREFNNDDYTSVEKGDAKIPVISQGKVSRNSFFRERGLTEFSAPPCLLLSSFPSIQKGLKISYTLFLPKPAKPGPMPCHAEMSKSDGFYFIASGREGAAPTLASIKYDGRSVIIRRARDSAAGRSVHGAKRRA</sequence>
<organism evidence="1 2">
    <name type="scientific">Marchantia polymorpha</name>
    <name type="common">Common liverwort</name>
    <name type="synonym">Marchantia aquatica</name>
    <dbReference type="NCBI Taxonomy" id="3197"/>
    <lineage>
        <taxon>Eukaryota</taxon>
        <taxon>Viridiplantae</taxon>
        <taxon>Streptophyta</taxon>
        <taxon>Embryophyta</taxon>
        <taxon>Marchantiophyta</taxon>
        <taxon>Marchantiopsida</taxon>
        <taxon>Marchantiidae</taxon>
        <taxon>Marchantiales</taxon>
        <taxon>Marchantiaceae</taxon>
        <taxon>Marchantia</taxon>
    </lineage>
</organism>
<protein>
    <submittedName>
        <fullName evidence="1">Uncharacterized protein</fullName>
    </submittedName>
</protein>
<reference evidence="2" key="1">
    <citation type="journal article" date="2017" name="Cell">
        <title>Insights into land plant evolution garnered from the Marchantia polymorpha genome.</title>
        <authorList>
            <person name="Bowman J.L."/>
            <person name="Kohchi T."/>
            <person name="Yamato K.T."/>
            <person name="Jenkins J."/>
            <person name="Shu S."/>
            <person name="Ishizaki K."/>
            <person name="Yamaoka S."/>
            <person name="Nishihama R."/>
            <person name="Nakamura Y."/>
            <person name="Berger F."/>
            <person name="Adam C."/>
            <person name="Aki S.S."/>
            <person name="Althoff F."/>
            <person name="Araki T."/>
            <person name="Arteaga-Vazquez M.A."/>
            <person name="Balasubrmanian S."/>
            <person name="Barry K."/>
            <person name="Bauer D."/>
            <person name="Boehm C.R."/>
            <person name="Briginshaw L."/>
            <person name="Caballero-Perez J."/>
            <person name="Catarino B."/>
            <person name="Chen F."/>
            <person name="Chiyoda S."/>
            <person name="Chovatia M."/>
            <person name="Davies K.M."/>
            <person name="Delmans M."/>
            <person name="Demura T."/>
            <person name="Dierschke T."/>
            <person name="Dolan L."/>
            <person name="Dorantes-Acosta A.E."/>
            <person name="Eklund D.M."/>
            <person name="Florent S.N."/>
            <person name="Flores-Sandoval E."/>
            <person name="Fujiyama A."/>
            <person name="Fukuzawa H."/>
            <person name="Galik B."/>
            <person name="Grimanelli D."/>
            <person name="Grimwood J."/>
            <person name="Grossniklaus U."/>
            <person name="Hamada T."/>
            <person name="Haseloff J."/>
            <person name="Hetherington A.J."/>
            <person name="Higo A."/>
            <person name="Hirakawa Y."/>
            <person name="Hundley H.N."/>
            <person name="Ikeda Y."/>
            <person name="Inoue K."/>
            <person name="Inoue S.I."/>
            <person name="Ishida S."/>
            <person name="Jia Q."/>
            <person name="Kakita M."/>
            <person name="Kanazawa T."/>
            <person name="Kawai Y."/>
            <person name="Kawashima T."/>
            <person name="Kennedy M."/>
            <person name="Kinose K."/>
            <person name="Kinoshita T."/>
            <person name="Kohara Y."/>
            <person name="Koide E."/>
            <person name="Komatsu K."/>
            <person name="Kopischke S."/>
            <person name="Kubo M."/>
            <person name="Kyozuka J."/>
            <person name="Lagercrantz U."/>
            <person name="Lin S.S."/>
            <person name="Lindquist E."/>
            <person name="Lipzen A.M."/>
            <person name="Lu C.W."/>
            <person name="De Luna E."/>
            <person name="Martienssen R.A."/>
            <person name="Minamino N."/>
            <person name="Mizutani M."/>
            <person name="Mizutani M."/>
            <person name="Mochizuki N."/>
            <person name="Monte I."/>
            <person name="Mosher R."/>
            <person name="Nagasaki H."/>
            <person name="Nakagami H."/>
            <person name="Naramoto S."/>
            <person name="Nishitani K."/>
            <person name="Ohtani M."/>
            <person name="Okamoto T."/>
            <person name="Okumura M."/>
            <person name="Phillips J."/>
            <person name="Pollak B."/>
            <person name="Reinders A."/>
            <person name="Rovekamp M."/>
            <person name="Sano R."/>
            <person name="Sawa S."/>
            <person name="Schmid M.W."/>
            <person name="Shirakawa M."/>
            <person name="Solano R."/>
            <person name="Spunde A."/>
            <person name="Suetsugu N."/>
            <person name="Sugano S."/>
            <person name="Sugiyama A."/>
            <person name="Sun R."/>
            <person name="Suzuki Y."/>
            <person name="Takenaka M."/>
            <person name="Takezawa D."/>
            <person name="Tomogane H."/>
            <person name="Tsuzuki M."/>
            <person name="Ueda T."/>
            <person name="Umeda M."/>
            <person name="Ward J.M."/>
            <person name="Watanabe Y."/>
            <person name="Yazaki K."/>
            <person name="Yokoyama R."/>
            <person name="Yoshitake Y."/>
            <person name="Yotsui I."/>
            <person name="Zachgo S."/>
            <person name="Schmutz J."/>
        </authorList>
    </citation>
    <scope>NUCLEOTIDE SEQUENCE [LARGE SCALE GENOMIC DNA]</scope>
    <source>
        <strain evidence="2">Tak-1</strain>
    </source>
</reference>
<dbReference type="EMBL" id="KZ772732">
    <property type="protein sequence ID" value="PTQ36954.1"/>
    <property type="molecule type" value="Genomic_DNA"/>
</dbReference>
<accession>A0A2R6WT20</accession>